<dbReference type="PANTHER" id="PTHR42852">
    <property type="entry name" value="THIOL:DISULFIDE INTERCHANGE PROTEIN DSBE"/>
    <property type="match status" value="1"/>
</dbReference>
<sequence>MMKHLFSFLIIASLLLFGCRSKTQSNFQPELSEQAEESYSLPEEYAEEVIVTGKVLNRDFYPNEKDLTLIIPFFRKMENQYCAPIQKDGSFSFRFPIFAKIREISIRNYAEHLYVHPGDSVYVEIDFKDMFHPKVTGDAEKLNQEILAFTENAYYYIQNYSIGSNLNNNDFETELKREYNLRLERRQEYIQKYKPSEEVEFLTEELLKQDYYYALLLYASHIQNETGKELERYHALLPEINGLYHKGILSARLFDIAESVENYILFGMALKNRRYPKIEDMMSLIGENTLNQYLYTKMMANCLTANDTLALAKRHAQFDSIVKMPHLRAQITQIYNRTKSYLENPQSVSDNLLYGVFHENASQKTSMSFMEPIYEMLEKDRGKVIYFDFWVKWCPPCLTEMEPLKQLRSKYSTKDLVIYSICGSEPKEEWEECLDKYSLRNRGIECIYANDFFGKENYQKICNQWNVHDMPYYILINRKGQIIDFGSSARPSNPNLRSRIEEAVKNIK</sequence>
<keyword evidence="4" id="KW-0676">Redox-active center</keyword>
<dbReference type="InterPro" id="IPR013766">
    <property type="entry name" value="Thioredoxin_domain"/>
</dbReference>
<dbReference type="Pfam" id="PF13905">
    <property type="entry name" value="Thioredoxin_8"/>
    <property type="match status" value="1"/>
</dbReference>
<evidence type="ECO:0000256" key="1">
    <source>
        <dbReference type="ARBA" id="ARBA00004196"/>
    </source>
</evidence>
<gene>
    <name evidence="6" type="ORF">ERS852494_01852</name>
</gene>
<evidence type="ECO:0000313" key="7">
    <source>
        <dbReference type="Proteomes" id="UP000095657"/>
    </source>
</evidence>
<evidence type="ECO:0000313" key="6">
    <source>
        <dbReference type="EMBL" id="CUP24507.1"/>
    </source>
</evidence>
<dbReference type="GO" id="GO:0030313">
    <property type="term" value="C:cell envelope"/>
    <property type="evidence" value="ECO:0007669"/>
    <property type="project" value="UniProtKB-SubCell"/>
</dbReference>
<dbReference type="PANTHER" id="PTHR42852:SF6">
    <property type="entry name" value="THIOL:DISULFIDE INTERCHANGE PROTEIN DSBE"/>
    <property type="match status" value="1"/>
</dbReference>
<keyword evidence="2" id="KW-0201">Cytochrome c-type biogenesis</keyword>
<evidence type="ECO:0000256" key="3">
    <source>
        <dbReference type="ARBA" id="ARBA00023157"/>
    </source>
</evidence>
<organism evidence="6 7">
    <name type="scientific">Bacteroides caccae</name>
    <dbReference type="NCBI Taxonomy" id="47678"/>
    <lineage>
        <taxon>Bacteria</taxon>
        <taxon>Pseudomonadati</taxon>
        <taxon>Bacteroidota</taxon>
        <taxon>Bacteroidia</taxon>
        <taxon>Bacteroidales</taxon>
        <taxon>Bacteroidaceae</taxon>
        <taxon>Bacteroides</taxon>
    </lineage>
</organism>
<accession>A0A174LPJ3</accession>
<proteinExistence type="predicted"/>
<dbReference type="SUPFAM" id="SSF52833">
    <property type="entry name" value="Thioredoxin-like"/>
    <property type="match status" value="1"/>
</dbReference>
<protein>
    <submittedName>
        <fullName evidence="6">Redoxin</fullName>
    </submittedName>
</protein>
<feature type="domain" description="Thioredoxin" evidence="5">
    <location>
        <begin position="342"/>
        <end position="505"/>
    </location>
</feature>
<name>A0A174LPJ3_9BACE</name>
<dbReference type="PROSITE" id="PS51352">
    <property type="entry name" value="THIOREDOXIN_2"/>
    <property type="match status" value="1"/>
</dbReference>
<dbReference type="EMBL" id="CZAI01000003">
    <property type="protein sequence ID" value="CUP24507.1"/>
    <property type="molecule type" value="Genomic_DNA"/>
</dbReference>
<dbReference type="InterPro" id="IPR036249">
    <property type="entry name" value="Thioredoxin-like_sf"/>
</dbReference>
<reference evidence="6 7" key="1">
    <citation type="submission" date="2015-09" db="EMBL/GenBank/DDBJ databases">
        <authorList>
            <consortium name="Pathogen Informatics"/>
        </authorList>
    </citation>
    <scope>NUCLEOTIDE SEQUENCE [LARGE SCALE GENOMIC DNA]</scope>
    <source>
        <strain evidence="6 7">2789STDY5834880</strain>
    </source>
</reference>
<evidence type="ECO:0000256" key="4">
    <source>
        <dbReference type="ARBA" id="ARBA00023284"/>
    </source>
</evidence>
<keyword evidence="3" id="KW-1015">Disulfide bond</keyword>
<evidence type="ECO:0000259" key="5">
    <source>
        <dbReference type="PROSITE" id="PS51352"/>
    </source>
</evidence>
<dbReference type="AlphaFoldDB" id="A0A174LPJ3"/>
<dbReference type="Proteomes" id="UP000095657">
    <property type="component" value="Unassembled WGS sequence"/>
</dbReference>
<comment type="subcellular location">
    <subcellularLocation>
        <location evidence="1">Cell envelope</location>
    </subcellularLocation>
</comment>
<dbReference type="InterPro" id="IPR050553">
    <property type="entry name" value="Thioredoxin_ResA/DsbE_sf"/>
</dbReference>
<dbReference type="CDD" id="cd02966">
    <property type="entry name" value="TlpA_like_family"/>
    <property type="match status" value="1"/>
</dbReference>
<dbReference type="STRING" id="47678.ERS852494_01852"/>
<evidence type="ECO:0000256" key="2">
    <source>
        <dbReference type="ARBA" id="ARBA00022748"/>
    </source>
</evidence>
<dbReference type="PROSITE" id="PS51257">
    <property type="entry name" value="PROKAR_LIPOPROTEIN"/>
    <property type="match status" value="1"/>
</dbReference>
<dbReference type="Gene3D" id="3.40.30.10">
    <property type="entry name" value="Glutaredoxin"/>
    <property type="match status" value="1"/>
</dbReference>
<dbReference type="GO" id="GO:0017004">
    <property type="term" value="P:cytochrome complex assembly"/>
    <property type="evidence" value="ECO:0007669"/>
    <property type="project" value="UniProtKB-KW"/>
</dbReference>
<dbReference type="InterPro" id="IPR012336">
    <property type="entry name" value="Thioredoxin-like_fold"/>
</dbReference>